<keyword evidence="3" id="KW-1185">Reference proteome</keyword>
<sequence length="150" mass="15475">MYPSAVERLYDCEVLDRHGQRIGSLRGLWLAAGSGVPRWAVVGIGGAEVLVPVRGGQVRERRLVLPIEKHEVEGAPAAQGDSLDVARVHDHYRLTASDEQLVRHERAAGVGAASVSAASVSAASVSAASVSAACVSAASPRPPRGTPPAG</sequence>
<dbReference type="RefSeq" id="WP_189222969.1">
    <property type="nucleotide sequence ID" value="NZ_BMRG01000003.1"/>
</dbReference>
<dbReference type="InterPro" id="IPR014747">
    <property type="entry name" value="Bac_photo_RC_H_C"/>
</dbReference>
<dbReference type="GO" id="GO:0030077">
    <property type="term" value="C:plasma membrane light-harvesting complex"/>
    <property type="evidence" value="ECO:0007669"/>
    <property type="project" value="InterPro"/>
</dbReference>
<dbReference type="EMBL" id="BMRG01000003">
    <property type="protein sequence ID" value="GGP48484.1"/>
    <property type="molecule type" value="Genomic_DNA"/>
</dbReference>
<dbReference type="AlphaFoldDB" id="A0A918AK27"/>
<reference evidence="2" key="2">
    <citation type="submission" date="2020-09" db="EMBL/GenBank/DDBJ databases">
        <authorList>
            <person name="Sun Q."/>
            <person name="Ohkuma M."/>
        </authorList>
    </citation>
    <scope>NUCLEOTIDE SEQUENCE</scope>
    <source>
        <strain evidence="2">JCM 3313</strain>
    </source>
</reference>
<evidence type="ECO:0000259" key="1">
    <source>
        <dbReference type="Pfam" id="PF05239"/>
    </source>
</evidence>
<dbReference type="InterPro" id="IPR027275">
    <property type="entry name" value="PRC-brl_dom"/>
</dbReference>
<dbReference type="Gene3D" id="3.90.50.10">
    <property type="entry name" value="Photosynthetic Reaction Center, subunit H, domain 2"/>
    <property type="match status" value="1"/>
</dbReference>
<name>A0A918AK27_9PSEU</name>
<dbReference type="GO" id="GO:0019684">
    <property type="term" value="P:photosynthesis, light reaction"/>
    <property type="evidence" value="ECO:0007669"/>
    <property type="project" value="InterPro"/>
</dbReference>
<feature type="domain" description="PRC-barrel" evidence="1">
    <location>
        <begin position="7"/>
        <end position="66"/>
    </location>
</feature>
<proteinExistence type="predicted"/>
<dbReference type="Pfam" id="PF05239">
    <property type="entry name" value="PRC"/>
    <property type="match status" value="1"/>
</dbReference>
<gene>
    <name evidence="2" type="ORF">GCM10010185_20710</name>
</gene>
<evidence type="ECO:0000313" key="3">
    <source>
        <dbReference type="Proteomes" id="UP000639606"/>
    </source>
</evidence>
<dbReference type="InterPro" id="IPR011033">
    <property type="entry name" value="PRC_barrel-like_sf"/>
</dbReference>
<dbReference type="Proteomes" id="UP000639606">
    <property type="component" value="Unassembled WGS sequence"/>
</dbReference>
<protein>
    <recommendedName>
        <fullName evidence="1">PRC-barrel domain-containing protein</fullName>
    </recommendedName>
</protein>
<dbReference type="SUPFAM" id="SSF50346">
    <property type="entry name" value="PRC-barrel domain"/>
    <property type="match status" value="1"/>
</dbReference>
<organism evidence="2 3">
    <name type="scientific">Saccharothrix coeruleofusca</name>
    <dbReference type="NCBI Taxonomy" id="33919"/>
    <lineage>
        <taxon>Bacteria</taxon>
        <taxon>Bacillati</taxon>
        <taxon>Actinomycetota</taxon>
        <taxon>Actinomycetes</taxon>
        <taxon>Pseudonocardiales</taxon>
        <taxon>Pseudonocardiaceae</taxon>
        <taxon>Saccharothrix</taxon>
    </lineage>
</organism>
<reference evidence="2" key="1">
    <citation type="journal article" date="2014" name="Int. J. Syst. Evol. Microbiol.">
        <title>Complete genome sequence of Corynebacterium casei LMG S-19264T (=DSM 44701T), isolated from a smear-ripened cheese.</title>
        <authorList>
            <consortium name="US DOE Joint Genome Institute (JGI-PGF)"/>
            <person name="Walter F."/>
            <person name="Albersmeier A."/>
            <person name="Kalinowski J."/>
            <person name="Ruckert C."/>
        </authorList>
    </citation>
    <scope>NUCLEOTIDE SEQUENCE</scope>
    <source>
        <strain evidence="2">JCM 3313</strain>
    </source>
</reference>
<comment type="caution">
    <text evidence="2">The sequence shown here is derived from an EMBL/GenBank/DDBJ whole genome shotgun (WGS) entry which is preliminary data.</text>
</comment>
<evidence type="ECO:0000313" key="2">
    <source>
        <dbReference type="EMBL" id="GGP48484.1"/>
    </source>
</evidence>
<accession>A0A918AK27</accession>